<comment type="caution">
    <text evidence="2">Lacks conserved residue(s) required for the propagation of feature annotation.</text>
</comment>
<evidence type="ECO:0000256" key="2">
    <source>
        <dbReference type="PROSITE-ProRule" id="PRU00779"/>
    </source>
</evidence>
<feature type="signal peptide" evidence="3">
    <location>
        <begin position="1"/>
        <end position="17"/>
    </location>
</feature>
<protein>
    <recommendedName>
        <fullName evidence="4">P-type domain-containing protein</fullName>
    </recommendedName>
</protein>
<evidence type="ECO:0000256" key="3">
    <source>
        <dbReference type="SAM" id="SignalP"/>
    </source>
</evidence>
<dbReference type="SMART" id="SM00018">
    <property type="entry name" value="PD"/>
    <property type="match status" value="1"/>
</dbReference>
<dbReference type="InterPro" id="IPR000519">
    <property type="entry name" value="P_trefoil_dom"/>
</dbReference>
<name>A0A6B2KYN8_9EUKA</name>
<dbReference type="Gene3D" id="4.10.110.10">
    <property type="entry name" value="Spasmolytic Protein, domain 1"/>
    <property type="match status" value="1"/>
</dbReference>
<feature type="disulfide bond" evidence="2">
    <location>
        <begin position="45"/>
        <end position="62"/>
    </location>
</feature>
<evidence type="ECO:0000259" key="4">
    <source>
        <dbReference type="PROSITE" id="PS51448"/>
    </source>
</evidence>
<dbReference type="PROSITE" id="PS51448">
    <property type="entry name" value="P_TREFOIL_2"/>
    <property type="match status" value="1"/>
</dbReference>
<proteinExistence type="predicted"/>
<keyword evidence="1 2" id="KW-1015">Disulfide bond</keyword>
<dbReference type="CDD" id="cd10791">
    <property type="entry name" value="GH38N_AMII_like_1"/>
    <property type="match status" value="1"/>
</dbReference>
<evidence type="ECO:0000256" key="1">
    <source>
        <dbReference type="ARBA" id="ARBA00023157"/>
    </source>
</evidence>
<dbReference type="EMBL" id="GIBP01000746">
    <property type="protein sequence ID" value="NDV29715.1"/>
    <property type="molecule type" value="Transcribed_RNA"/>
</dbReference>
<feature type="chain" id="PRO_5025560267" description="P-type domain-containing protein" evidence="3">
    <location>
        <begin position="18"/>
        <end position="765"/>
    </location>
</feature>
<dbReference type="SUPFAM" id="SSF57492">
    <property type="entry name" value="Trefoil"/>
    <property type="match status" value="1"/>
</dbReference>
<dbReference type="AlphaFoldDB" id="A0A6B2KYN8"/>
<evidence type="ECO:0000313" key="5">
    <source>
        <dbReference type="EMBL" id="NDV29715.1"/>
    </source>
</evidence>
<dbReference type="Pfam" id="PF00088">
    <property type="entry name" value="Trefoil"/>
    <property type="match status" value="1"/>
</dbReference>
<organism evidence="5">
    <name type="scientific">Arcella intermedia</name>
    <dbReference type="NCBI Taxonomy" id="1963864"/>
    <lineage>
        <taxon>Eukaryota</taxon>
        <taxon>Amoebozoa</taxon>
        <taxon>Tubulinea</taxon>
        <taxon>Elardia</taxon>
        <taxon>Arcellinida</taxon>
        <taxon>Sphaerothecina</taxon>
        <taxon>Arcellidae</taxon>
        <taxon>Arcella</taxon>
    </lineage>
</organism>
<dbReference type="InterPro" id="IPR044913">
    <property type="entry name" value="P_trefoil_dom_sf"/>
</dbReference>
<reference evidence="5" key="1">
    <citation type="journal article" date="2020" name="J. Eukaryot. Microbiol.">
        <title>De novo Sequencing, Assembly and Annotation of the Transcriptome for the Free-Living Testate Amoeba Arcella intermedia.</title>
        <authorList>
            <person name="Ribeiro G.M."/>
            <person name="Porfirio-Sousa A.L."/>
            <person name="Maurer-Alcala X.X."/>
            <person name="Katz L.A."/>
            <person name="Lahr D.J.G."/>
        </authorList>
    </citation>
    <scope>NUCLEOTIDE SEQUENCE</scope>
</reference>
<keyword evidence="3" id="KW-0732">Signal</keyword>
<dbReference type="Pfam" id="PF16477">
    <property type="entry name" value="DUF5054"/>
    <property type="match status" value="1"/>
</dbReference>
<accession>A0A6B2KYN8</accession>
<sequence>MVLCLLVVGLVLGTGWSEGGSCAVPGGDRLGCWSWFKYDYSQDKCVDRGCCWEESLDSVEWCYYPHAKQQIQNVYVVQGCHLDVGFADTAPMIINRWFHNFFPQAYKVGKELEDMGNATTARLKFTAQSWIVSLFLNCPSSYEAQGVICPTEAEVGMFKEAVAKGWITWHAFPFNSEPELMDLSLVEFAIQLTHDLDKSFNLPPKTVLSQRDVPGMTRAIIPILLANGIKAISVGVNGGSSPPDVPKSFIWRDEETSSEIHTFYLSGGYGGLNGWFPGEPFDWTSVPGSTDIMVVAWRGDNAGPPPTAQDVISDWEKLQGEFPNANIISASFDDFLNAISSVPDSYFPLITDEIGDTWIHGIATDPLKLSKYRRALKLRSECLSKGECNMNDPRIYEFSRFLLKNTEHTWGLDNKITLPDVVTSNWTNADLANIIQTKQGQKIIESWNRQREMGLDDAVSALKDHPLKETILESWKETVLLAPPQTTGMIAVAPQNLPPFFTFQNAQIGFNEETGAINYLNNNGLSWASATNPLGTLKYATYDGYDYFDFMTEYNYLSYLFEFDDLTDFCKVSINDWGAKHREVFPTLKQLYHTPSNDTIYVQLTMPDEVVQLAGSPQEIWILYQLGVDYLNISLQVFNKSATRFPEAMFFQFSPQNCANWTMQKINSLIDPTQVIIGGNKRMHSIQGPISCINSNNPFSIGSIDSSLIVFGTPTSFPTPTDETPDFGNGVSFILWNNIWNTNYPLWYPYNPQDANILYHFTLSL</sequence>
<feature type="domain" description="P-type" evidence="4">
    <location>
        <begin position="20"/>
        <end position="66"/>
    </location>
</feature>
<dbReference type="CDD" id="cd00111">
    <property type="entry name" value="Trefoil"/>
    <property type="match status" value="1"/>
</dbReference>
<dbReference type="InterPro" id="IPR032482">
    <property type="entry name" value="DUF5054"/>
</dbReference>